<feature type="region of interest" description="Disordered" evidence="1">
    <location>
        <begin position="1345"/>
        <end position="1442"/>
    </location>
</feature>
<feature type="region of interest" description="Disordered" evidence="1">
    <location>
        <begin position="838"/>
        <end position="891"/>
    </location>
</feature>
<gene>
    <name evidence="4" type="ORF">JTE90_006051</name>
</gene>
<feature type="signal peptide" evidence="2">
    <location>
        <begin position="1"/>
        <end position="16"/>
    </location>
</feature>
<dbReference type="InterPro" id="IPR037746">
    <property type="entry name" value="Dok-7"/>
</dbReference>
<feature type="compositionally biased region" description="Low complexity" evidence="1">
    <location>
        <begin position="1345"/>
        <end position="1356"/>
    </location>
</feature>
<evidence type="ECO:0000313" key="5">
    <source>
        <dbReference type="Proteomes" id="UP000827092"/>
    </source>
</evidence>
<feature type="region of interest" description="Disordered" evidence="1">
    <location>
        <begin position="360"/>
        <end position="441"/>
    </location>
</feature>
<keyword evidence="2" id="KW-0732">Signal</keyword>
<feature type="compositionally biased region" description="Low complexity" evidence="1">
    <location>
        <begin position="1049"/>
        <end position="1061"/>
    </location>
</feature>
<dbReference type="Gene3D" id="2.30.29.30">
    <property type="entry name" value="Pleckstrin-homology domain (PH domain)/Phosphotyrosine-binding domain (PTB)"/>
    <property type="match status" value="2"/>
</dbReference>
<feature type="compositionally biased region" description="Low complexity" evidence="1">
    <location>
        <begin position="1380"/>
        <end position="1391"/>
    </location>
</feature>
<dbReference type="PANTHER" id="PTHR21636:SF2">
    <property type="entry name" value="PROTEIN DOK-7"/>
    <property type="match status" value="1"/>
</dbReference>
<accession>A0AAV6V6E7</accession>
<feature type="compositionally biased region" description="Polar residues" evidence="1">
    <location>
        <begin position="1161"/>
        <end position="1176"/>
    </location>
</feature>
<feature type="compositionally biased region" description="Polar residues" evidence="1">
    <location>
        <begin position="1062"/>
        <end position="1071"/>
    </location>
</feature>
<dbReference type="GO" id="GO:0019901">
    <property type="term" value="F:protein kinase binding"/>
    <property type="evidence" value="ECO:0007669"/>
    <property type="project" value="InterPro"/>
</dbReference>
<dbReference type="Pfam" id="PF02174">
    <property type="entry name" value="IRS"/>
    <property type="match status" value="1"/>
</dbReference>
<dbReference type="Proteomes" id="UP000827092">
    <property type="component" value="Unassembled WGS sequence"/>
</dbReference>
<feature type="compositionally biased region" description="Basic and acidic residues" evidence="1">
    <location>
        <begin position="1200"/>
        <end position="1213"/>
    </location>
</feature>
<dbReference type="InterPro" id="IPR002404">
    <property type="entry name" value="IRS_PTB"/>
</dbReference>
<keyword evidence="5" id="KW-1185">Reference proteome</keyword>
<feature type="compositionally biased region" description="Basic and acidic residues" evidence="1">
    <location>
        <begin position="740"/>
        <end position="749"/>
    </location>
</feature>
<feature type="compositionally biased region" description="Low complexity" evidence="1">
    <location>
        <begin position="217"/>
        <end position="232"/>
    </location>
</feature>
<feature type="compositionally biased region" description="Low complexity" evidence="1">
    <location>
        <begin position="525"/>
        <end position="537"/>
    </location>
</feature>
<comment type="caution">
    <text evidence="4">The sequence shown here is derived from an EMBL/GenBank/DDBJ whole genome shotgun (WGS) entry which is preliminary data.</text>
</comment>
<reference evidence="4 5" key="1">
    <citation type="journal article" date="2022" name="Nat. Ecol. Evol.">
        <title>A masculinizing supergene underlies an exaggerated male reproductive morph in a spider.</title>
        <authorList>
            <person name="Hendrickx F."/>
            <person name="De Corte Z."/>
            <person name="Sonet G."/>
            <person name="Van Belleghem S.M."/>
            <person name="Kostlbacher S."/>
            <person name="Vangestel C."/>
        </authorList>
    </citation>
    <scope>NUCLEOTIDE SEQUENCE [LARGE SCALE GENOMIC DNA]</scope>
    <source>
        <strain evidence="4">W744_W776</strain>
    </source>
</reference>
<name>A0AAV6V6E7_9ARAC</name>
<evidence type="ECO:0000259" key="3">
    <source>
        <dbReference type="PROSITE" id="PS51064"/>
    </source>
</evidence>
<feature type="region of interest" description="Disordered" evidence="1">
    <location>
        <begin position="740"/>
        <end position="760"/>
    </location>
</feature>
<dbReference type="EMBL" id="JAFNEN010000161">
    <property type="protein sequence ID" value="KAG8191298.1"/>
    <property type="molecule type" value="Genomic_DNA"/>
</dbReference>
<feature type="compositionally biased region" description="Basic and acidic residues" evidence="1">
    <location>
        <begin position="1365"/>
        <end position="1379"/>
    </location>
</feature>
<feature type="region of interest" description="Disordered" evidence="1">
    <location>
        <begin position="1144"/>
        <end position="1223"/>
    </location>
</feature>
<feature type="chain" id="PRO_5043966956" description="IRS-type PTB domain-containing protein" evidence="2">
    <location>
        <begin position="17"/>
        <end position="1442"/>
    </location>
</feature>
<dbReference type="SUPFAM" id="SSF50729">
    <property type="entry name" value="PH domain-like"/>
    <property type="match status" value="1"/>
</dbReference>
<organism evidence="4 5">
    <name type="scientific">Oedothorax gibbosus</name>
    <dbReference type="NCBI Taxonomy" id="931172"/>
    <lineage>
        <taxon>Eukaryota</taxon>
        <taxon>Metazoa</taxon>
        <taxon>Ecdysozoa</taxon>
        <taxon>Arthropoda</taxon>
        <taxon>Chelicerata</taxon>
        <taxon>Arachnida</taxon>
        <taxon>Araneae</taxon>
        <taxon>Araneomorphae</taxon>
        <taxon>Entelegynae</taxon>
        <taxon>Araneoidea</taxon>
        <taxon>Linyphiidae</taxon>
        <taxon>Erigoninae</taxon>
        <taxon>Oedothorax</taxon>
    </lineage>
</organism>
<dbReference type="PROSITE" id="PS51064">
    <property type="entry name" value="IRS_PTB"/>
    <property type="match status" value="1"/>
</dbReference>
<feature type="domain" description="IRS-type PTB" evidence="3">
    <location>
        <begin position="89"/>
        <end position="194"/>
    </location>
</feature>
<proteinExistence type="predicted"/>
<feature type="region of interest" description="Disordered" evidence="1">
    <location>
        <begin position="1025"/>
        <end position="1101"/>
    </location>
</feature>
<evidence type="ECO:0000256" key="1">
    <source>
        <dbReference type="SAM" id="MobiDB-lite"/>
    </source>
</evidence>
<feature type="compositionally biased region" description="Polar residues" evidence="1">
    <location>
        <begin position="360"/>
        <end position="398"/>
    </location>
</feature>
<dbReference type="SMART" id="SM01244">
    <property type="entry name" value="IRS"/>
    <property type="match status" value="1"/>
</dbReference>
<feature type="region of interest" description="Disordered" evidence="1">
    <location>
        <begin position="521"/>
        <end position="545"/>
    </location>
</feature>
<feature type="compositionally biased region" description="Low complexity" evidence="1">
    <location>
        <begin position="423"/>
        <end position="441"/>
    </location>
</feature>
<feature type="region of interest" description="Disordered" evidence="1">
    <location>
        <begin position="198"/>
        <end position="232"/>
    </location>
</feature>
<sequence length="1442" mass="157392">MWGPLSLAMVSSLTDCLHVQLYRDSRDRCRGGPTKASLSLESFLGTESGFTLDKESNTLALVCSEVTVVLAFDSRELLMQWQVKVRANLPEEQQFLVQVSHAPPKSKLPCGPARLHLQDHSFCLVNGVPPRLLGTWPLKELRRFGPVEGKFCFEGGSLCGKGEGLHVLLTNQCEELAHAMDLASKGKLLGKRKTLTRKNSMLESSTRAPLHKRCHGTDSSASGTSSVTGSDGGDACSCRPLLSSAGSECCSTCDECSERGDDLMSVYAAGSTKASSCRIHYRWPSCLSRWGQSSTTTTSDVDSVDTVSVILSDFQGSQSATMSKTNGHGQSLSCLCDTQGTWPFNQCTKCGRQFYSRGSIQSCKGSKPSSSPIEKTEDTSGFSPQWTMDSLIGSSTNGPLVGKKESAYQRMNPPPSDRASLCSRASQNSSHSSASSGSEYSVPKNFADSLYDKPKNMHVNGFANGKSPDLRRNGCNNDHLCPCHEPIQDFSGFQDRIPGKNPECACWSKLSMIGDADARLTTGRKSASANPSPSSSPKKSRYNGSSLQRSVDCECACDKGNYATPKSAIASVKDVTTTPPSQMNGCKNGKFPGPSSAAEDYDVPKKFTDLLSNCDMTQKNPSIKTMSNGPSSCSCMNACKMVPNMEFFKMVSKHSYASQNSSLRDHLQMCACQRVMLWAGNLVPCLGPQAATQETGWQCTKSFNNPRTWCSSQMSAVCSEPHRTAEAVMTNGKVKHVLRSESSVDHADTRSQSMRHPFRPRASTVSYPLTMDHSDSSQQETFNYANIDFSTNQESEKVLKVSDDSSTLNYANIEFAETLPLYENSNLVLSRLEPEDKMAIPPCQSKPPLPPRAQLNVSKVMSSDSKENGGDKCQCKQQPPSSVNRSPKKSALRQLNGSAYEMMNYEKISRQSEEDYLLMQPLCMQEDNTSPSKKINTNRSDCPSQIQPHSEQNCDLKEDITNAQSVLPLRPFMPYSYPISENINSSLPEGISGSSMSRKNQLINEDLQIRAMRSNSLSELKKKVLMRKRSSSVDGKNNGYLSKDSGTESVPASPVSSPRPSNIQRKNSLFSKLNLRSKEKSSSTNEIALPPLPSSRSPVSNFSKSLHRSADCLKLASEEFGNSDDDLNSDSSDFVLQKDSCHLSSPMKRSRSVPCKAGGIPTSNTSVSSPVRTSETILELNDLNKEESVPDSLDSNQEPVQRKYSLDSHDRSKQRTSKRVGSNCDNVYRQERLDESDTVMEMQVGVLRRQIPTERGQVCRSNTSSCSSSDISDYMESLSFISRSSSSSSASTSSADYMRSEELYLLRTTPRAPPKPPAIAIPSPRTDLLLAPKNNRLVYNSDDASSIDTATSSSGSYQDSTTRYRPIDDTRACSTRDSRSSTSSTSSLSTSPGVTDYSSSSSSSPPCQKNLMTTPRLAKRREESAPRTTQCSCAEVAEKSAS</sequence>
<dbReference type="GO" id="GO:0007528">
    <property type="term" value="P:neuromuscular junction development"/>
    <property type="evidence" value="ECO:0007669"/>
    <property type="project" value="TreeGrafter"/>
</dbReference>
<feature type="region of interest" description="Disordered" evidence="1">
    <location>
        <begin position="928"/>
        <end position="950"/>
    </location>
</feature>
<evidence type="ECO:0000256" key="2">
    <source>
        <dbReference type="SAM" id="SignalP"/>
    </source>
</evidence>
<dbReference type="PANTHER" id="PTHR21636">
    <property type="entry name" value="PROTEIN DOK-7"/>
    <property type="match status" value="1"/>
</dbReference>
<protein>
    <recommendedName>
        <fullName evidence="3">IRS-type PTB domain-containing protein</fullName>
    </recommendedName>
</protein>
<feature type="compositionally biased region" description="Basic and acidic residues" evidence="1">
    <location>
        <begin position="864"/>
        <end position="874"/>
    </location>
</feature>
<feature type="compositionally biased region" description="Polar residues" evidence="1">
    <location>
        <begin position="875"/>
        <end position="885"/>
    </location>
</feature>
<evidence type="ECO:0000313" key="4">
    <source>
        <dbReference type="EMBL" id="KAG8191298.1"/>
    </source>
</evidence>
<dbReference type="InterPro" id="IPR011993">
    <property type="entry name" value="PH-like_dom_sf"/>
</dbReference>